<feature type="non-terminal residue" evidence="1">
    <location>
        <position position="1"/>
    </location>
</feature>
<name>A0A0B2UU77_TOXCA</name>
<dbReference type="Proteomes" id="UP000031036">
    <property type="component" value="Unassembled WGS sequence"/>
</dbReference>
<dbReference type="EMBL" id="JPKZ01003252">
    <property type="protein sequence ID" value="KHN72425.1"/>
    <property type="molecule type" value="Genomic_DNA"/>
</dbReference>
<reference evidence="1 2" key="1">
    <citation type="submission" date="2014-11" db="EMBL/GenBank/DDBJ databases">
        <title>Genetic blueprint of the zoonotic pathogen Toxocara canis.</title>
        <authorList>
            <person name="Zhu X.-Q."/>
            <person name="Korhonen P.K."/>
            <person name="Cai H."/>
            <person name="Young N.D."/>
            <person name="Nejsum P."/>
            <person name="von Samson-Himmelstjerna G."/>
            <person name="Boag P.R."/>
            <person name="Tan P."/>
            <person name="Li Q."/>
            <person name="Min J."/>
            <person name="Yang Y."/>
            <person name="Wang X."/>
            <person name="Fang X."/>
            <person name="Hall R.S."/>
            <person name="Hofmann A."/>
            <person name="Sternberg P.W."/>
            <person name="Jex A.R."/>
            <person name="Gasser R.B."/>
        </authorList>
    </citation>
    <scope>NUCLEOTIDE SEQUENCE [LARGE SCALE GENOMIC DNA]</scope>
    <source>
        <strain evidence="1">PN_DK_2014</strain>
    </source>
</reference>
<dbReference type="AlphaFoldDB" id="A0A0B2UU77"/>
<comment type="caution">
    <text evidence="1">The sequence shown here is derived from an EMBL/GenBank/DDBJ whole genome shotgun (WGS) entry which is preliminary data.</text>
</comment>
<sequence>PQPPLISYSSSQRFFFESWLDKSSVQRRPRACTCSPMLTSCALLFVCVVVSPSATQALTFFVGTTGIDSESDTQLVSVPKKSALTDDELSSVYNFCRLLPFMGHKVKVTSESKEICSRLIDLLKPLFEEKSQSPKTPLSE</sequence>
<proteinExistence type="predicted"/>
<evidence type="ECO:0000313" key="2">
    <source>
        <dbReference type="Proteomes" id="UP000031036"/>
    </source>
</evidence>
<keyword evidence="2" id="KW-1185">Reference proteome</keyword>
<protein>
    <submittedName>
        <fullName evidence="1">Uncharacterized protein</fullName>
    </submittedName>
</protein>
<gene>
    <name evidence="1" type="ORF">Tcan_12799</name>
</gene>
<evidence type="ECO:0000313" key="1">
    <source>
        <dbReference type="EMBL" id="KHN72425.1"/>
    </source>
</evidence>
<organism evidence="1 2">
    <name type="scientific">Toxocara canis</name>
    <name type="common">Canine roundworm</name>
    <dbReference type="NCBI Taxonomy" id="6265"/>
    <lineage>
        <taxon>Eukaryota</taxon>
        <taxon>Metazoa</taxon>
        <taxon>Ecdysozoa</taxon>
        <taxon>Nematoda</taxon>
        <taxon>Chromadorea</taxon>
        <taxon>Rhabditida</taxon>
        <taxon>Spirurina</taxon>
        <taxon>Ascaridomorpha</taxon>
        <taxon>Ascaridoidea</taxon>
        <taxon>Toxocaridae</taxon>
        <taxon>Toxocara</taxon>
    </lineage>
</organism>
<accession>A0A0B2UU77</accession>